<accession>A0ABU6TGR6</accession>
<name>A0ABU6TGR6_9FABA</name>
<feature type="compositionally biased region" description="Pro residues" evidence="1">
    <location>
        <begin position="51"/>
        <end position="64"/>
    </location>
</feature>
<keyword evidence="3" id="KW-1185">Reference proteome</keyword>
<reference evidence="2 3" key="1">
    <citation type="journal article" date="2023" name="Plants (Basel)">
        <title>Bridging the Gap: Combining Genomics and Transcriptomics Approaches to Understand Stylosanthes scabra, an Orphan Legume from the Brazilian Caatinga.</title>
        <authorList>
            <person name="Ferreira-Neto J.R.C."/>
            <person name="da Silva M.D."/>
            <person name="Binneck E."/>
            <person name="de Melo N.F."/>
            <person name="da Silva R.H."/>
            <person name="de Melo A.L.T.M."/>
            <person name="Pandolfi V."/>
            <person name="Bustamante F.O."/>
            <person name="Brasileiro-Vidal A.C."/>
            <person name="Benko-Iseppon A.M."/>
        </authorList>
    </citation>
    <scope>NUCLEOTIDE SEQUENCE [LARGE SCALE GENOMIC DNA]</scope>
    <source>
        <tissue evidence="2">Leaves</tissue>
    </source>
</reference>
<dbReference type="Proteomes" id="UP001341840">
    <property type="component" value="Unassembled WGS sequence"/>
</dbReference>
<organism evidence="2 3">
    <name type="scientific">Stylosanthes scabra</name>
    <dbReference type="NCBI Taxonomy" id="79078"/>
    <lineage>
        <taxon>Eukaryota</taxon>
        <taxon>Viridiplantae</taxon>
        <taxon>Streptophyta</taxon>
        <taxon>Embryophyta</taxon>
        <taxon>Tracheophyta</taxon>
        <taxon>Spermatophyta</taxon>
        <taxon>Magnoliopsida</taxon>
        <taxon>eudicotyledons</taxon>
        <taxon>Gunneridae</taxon>
        <taxon>Pentapetalae</taxon>
        <taxon>rosids</taxon>
        <taxon>fabids</taxon>
        <taxon>Fabales</taxon>
        <taxon>Fabaceae</taxon>
        <taxon>Papilionoideae</taxon>
        <taxon>50 kb inversion clade</taxon>
        <taxon>dalbergioids sensu lato</taxon>
        <taxon>Dalbergieae</taxon>
        <taxon>Pterocarpus clade</taxon>
        <taxon>Stylosanthes</taxon>
    </lineage>
</organism>
<comment type="caution">
    <text evidence="2">The sequence shown here is derived from an EMBL/GenBank/DDBJ whole genome shotgun (WGS) entry which is preliminary data.</text>
</comment>
<evidence type="ECO:0000313" key="3">
    <source>
        <dbReference type="Proteomes" id="UP001341840"/>
    </source>
</evidence>
<dbReference type="EMBL" id="JASCZI010090843">
    <property type="protein sequence ID" value="MED6147103.1"/>
    <property type="molecule type" value="Genomic_DNA"/>
</dbReference>
<proteinExistence type="predicted"/>
<feature type="region of interest" description="Disordered" evidence="1">
    <location>
        <begin position="38"/>
        <end position="92"/>
    </location>
</feature>
<sequence length="185" mass="21116">MSQDEALRAFQRENQEMKEFNKQAMIQLNQLAEMLQKMMSQQVQPQHQLPPAIPNPLPSQPLPNPKGGLSAISDKPRGEEGAEDTDDEEAKQRLYELLLEMTGAKDGEDTDSGEILDFCEEFDSDYKEEESEKKGELEDEWGNEAEAHNDKGEMFFINTVFNEKKDEEELPIKCEDQVHALSPAR</sequence>
<gene>
    <name evidence="2" type="ORF">PIB30_040813</name>
</gene>
<evidence type="ECO:0000256" key="1">
    <source>
        <dbReference type="SAM" id="MobiDB-lite"/>
    </source>
</evidence>
<feature type="compositionally biased region" description="Polar residues" evidence="1">
    <location>
        <begin position="38"/>
        <end position="47"/>
    </location>
</feature>
<evidence type="ECO:0000313" key="2">
    <source>
        <dbReference type="EMBL" id="MED6147103.1"/>
    </source>
</evidence>
<protein>
    <submittedName>
        <fullName evidence="2">Uncharacterized protein</fullName>
    </submittedName>
</protein>